<keyword evidence="1 4" id="KW-0378">Hydrolase</keyword>
<dbReference type="InterPro" id="IPR016035">
    <property type="entry name" value="Acyl_Trfase/lysoPLipase"/>
</dbReference>
<dbReference type="PROSITE" id="PS51635">
    <property type="entry name" value="PNPLA"/>
    <property type="match status" value="1"/>
</dbReference>
<organism evidence="6">
    <name type="scientific">Leptolyngbya sp. NK1-12</name>
    <dbReference type="NCBI Taxonomy" id="2547451"/>
    <lineage>
        <taxon>Bacteria</taxon>
        <taxon>Bacillati</taxon>
        <taxon>Cyanobacteriota</taxon>
        <taxon>Cyanophyceae</taxon>
        <taxon>Leptolyngbyales</taxon>
        <taxon>Leptolyngbyaceae</taxon>
        <taxon>Leptolyngbya group</taxon>
        <taxon>Leptolyngbya</taxon>
    </lineage>
</organism>
<dbReference type="Gene3D" id="3.40.1090.10">
    <property type="entry name" value="Cytosolic phospholipase A2 catalytic domain"/>
    <property type="match status" value="1"/>
</dbReference>
<feature type="active site" description="Proton acceptor" evidence="4">
    <location>
        <position position="181"/>
    </location>
</feature>
<dbReference type="EMBL" id="CP053587">
    <property type="protein sequence ID" value="WNZ27396.1"/>
    <property type="molecule type" value="Genomic_DNA"/>
</dbReference>
<accession>A0AA96WQH0</accession>
<feature type="short sequence motif" description="GXSXG" evidence="4">
    <location>
        <begin position="43"/>
        <end position="47"/>
    </location>
</feature>
<evidence type="ECO:0000313" key="6">
    <source>
        <dbReference type="EMBL" id="WNZ27396.1"/>
    </source>
</evidence>
<reference evidence="6" key="1">
    <citation type="submission" date="2020-05" db="EMBL/GenBank/DDBJ databases">
        <authorList>
            <person name="Zhu T."/>
            <person name="Keshari N."/>
            <person name="Lu X."/>
        </authorList>
    </citation>
    <scope>NUCLEOTIDE SEQUENCE</scope>
    <source>
        <strain evidence="6">NK1-12</strain>
    </source>
</reference>
<dbReference type="PANTHER" id="PTHR24185">
    <property type="entry name" value="CALCIUM-INDEPENDENT PHOSPHOLIPASE A2-GAMMA"/>
    <property type="match status" value="1"/>
</dbReference>
<dbReference type="GO" id="GO:0016042">
    <property type="term" value="P:lipid catabolic process"/>
    <property type="evidence" value="ECO:0007669"/>
    <property type="project" value="UniProtKB-UniRule"/>
</dbReference>
<keyword evidence="3 4" id="KW-0443">Lipid metabolism</keyword>
<dbReference type="SUPFAM" id="SSF52151">
    <property type="entry name" value="FabD/lysophospholipase-like"/>
    <property type="match status" value="1"/>
</dbReference>
<dbReference type="CDD" id="cd07199">
    <property type="entry name" value="Pat17_PNPLA8_PNPLA9_like"/>
    <property type="match status" value="1"/>
</dbReference>
<proteinExistence type="predicted"/>
<feature type="domain" description="PNPLA" evidence="5">
    <location>
        <begin position="7"/>
        <end position="194"/>
    </location>
</feature>
<dbReference type="PANTHER" id="PTHR24185:SF1">
    <property type="entry name" value="CALCIUM-INDEPENDENT PHOSPHOLIPASE A2-GAMMA"/>
    <property type="match status" value="1"/>
</dbReference>
<evidence type="ECO:0000256" key="2">
    <source>
        <dbReference type="ARBA" id="ARBA00022963"/>
    </source>
</evidence>
<protein>
    <submittedName>
        <fullName evidence="6">Patatin-like phospholipase family protein</fullName>
    </submittedName>
</protein>
<sequence>MKHYRILTVDGGGVRGLISAIWLHHLQQQLSQPIQTYFDLISGTSSGSIIACGLAAGIDTQTLVNLLLHDAQLMFPSSKTSIWQPLSWLFRDPYRHPIYDGTAMSTFLQQMFGGMRFGELVKPTLATSYDMLNRTPLLFHSTDLAHANLPVWEVCRASTAIPAYFPPHTVSLQGQAIPCIDGAFAAKNPTMSAIAAMFKANQQVNQHSTQPLNLDQIVVASFGVGRLKPEVSAAQARRLRALASAVPLVHALVDGPADLTDSLAEQMLAANHYFRFQTALAVEDKVDDTDPAHLNLLADAAETYINGIGKAKLDALAQLLTQSQQRTERPISLWPVAVRSAC</sequence>
<dbReference type="InterPro" id="IPR002641">
    <property type="entry name" value="PNPLA_dom"/>
</dbReference>
<evidence type="ECO:0000259" key="5">
    <source>
        <dbReference type="PROSITE" id="PS51635"/>
    </source>
</evidence>
<dbReference type="GO" id="GO:0004620">
    <property type="term" value="F:phospholipase activity"/>
    <property type="evidence" value="ECO:0007669"/>
    <property type="project" value="TreeGrafter"/>
</dbReference>
<dbReference type="RefSeq" id="WP_316437072.1">
    <property type="nucleotide sequence ID" value="NZ_CP053587.1"/>
</dbReference>
<dbReference type="AlphaFoldDB" id="A0AA96WQH0"/>
<feature type="short sequence motif" description="DGA/G" evidence="4">
    <location>
        <begin position="181"/>
        <end position="183"/>
    </location>
</feature>
<gene>
    <name evidence="6" type="ORF">HJG54_31425</name>
</gene>
<feature type="short sequence motif" description="GXGXXG" evidence="4">
    <location>
        <begin position="11"/>
        <end position="16"/>
    </location>
</feature>
<evidence type="ECO:0000256" key="3">
    <source>
        <dbReference type="ARBA" id="ARBA00023098"/>
    </source>
</evidence>
<name>A0AA96WQH0_9CYAN</name>
<dbReference type="GO" id="GO:0016020">
    <property type="term" value="C:membrane"/>
    <property type="evidence" value="ECO:0007669"/>
    <property type="project" value="TreeGrafter"/>
</dbReference>
<keyword evidence="2 4" id="KW-0442">Lipid degradation</keyword>
<feature type="active site" description="Nucleophile" evidence="4">
    <location>
        <position position="45"/>
    </location>
</feature>
<evidence type="ECO:0000256" key="1">
    <source>
        <dbReference type="ARBA" id="ARBA00022801"/>
    </source>
</evidence>
<dbReference type="GO" id="GO:0006631">
    <property type="term" value="P:fatty acid metabolic process"/>
    <property type="evidence" value="ECO:0007669"/>
    <property type="project" value="TreeGrafter"/>
</dbReference>
<evidence type="ECO:0000256" key="4">
    <source>
        <dbReference type="PROSITE-ProRule" id="PRU01161"/>
    </source>
</evidence>
<dbReference type="Pfam" id="PF01734">
    <property type="entry name" value="Patatin"/>
    <property type="match status" value="1"/>
</dbReference>